<dbReference type="AlphaFoldDB" id="A0A6J6H0P0"/>
<gene>
    <name evidence="1" type="ORF">UFOPK1827_01038</name>
    <name evidence="2" type="ORF">UFOPK2000_00552</name>
    <name evidence="3" type="ORF">UFOPK3708_00679</name>
</gene>
<name>A0A6J6H0P0_9ZZZZ</name>
<sequence>MDWVLVVDYLRIWADADGESHFEEVTLDRVVNPAEHGVAELWVSPGVDVSRVQFLTVQALDQVPASHNAPRRQFVVFLDGWVRITASDGETRTLPAGSVVLAEDEHGKGHVTELEPGVRRVLQIPLD</sequence>
<dbReference type="SUPFAM" id="SSF51182">
    <property type="entry name" value="RmlC-like cupins"/>
    <property type="match status" value="1"/>
</dbReference>
<dbReference type="InterPro" id="IPR011051">
    <property type="entry name" value="RmlC_Cupin_sf"/>
</dbReference>
<evidence type="ECO:0000313" key="3">
    <source>
        <dbReference type="EMBL" id="CAB4928258.1"/>
    </source>
</evidence>
<evidence type="ECO:0000313" key="1">
    <source>
        <dbReference type="EMBL" id="CAB4607237.1"/>
    </source>
</evidence>
<dbReference type="EMBL" id="CAEZVK010000044">
    <property type="protein sequence ID" value="CAB4628393.1"/>
    <property type="molecule type" value="Genomic_DNA"/>
</dbReference>
<protein>
    <submittedName>
        <fullName evidence="1">Unannotated protein</fullName>
    </submittedName>
</protein>
<dbReference type="EMBL" id="CAFBNA010000029">
    <property type="protein sequence ID" value="CAB4928258.1"/>
    <property type="molecule type" value="Genomic_DNA"/>
</dbReference>
<proteinExistence type="predicted"/>
<evidence type="ECO:0000313" key="2">
    <source>
        <dbReference type="EMBL" id="CAB4628393.1"/>
    </source>
</evidence>
<accession>A0A6J6H0P0</accession>
<reference evidence="1" key="1">
    <citation type="submission" date="2020-05" db="EMBL/GenBank/DDBJ databases">
        <authorList>
            <person name="Chiriac C."/>
            <person name="Salcher M."/>
            <person name="Ghai R."/>
            <person name="Kavagutti S V."/>
        </authorList>
    </citation>
    <scope>NUCLEOTIDE SEQUENCE</scope>
</reference>
<organism evidence="1">
    <name type="scientific">freshwater metagenome</name>
    <dbReference type="NCBI Taxonomy" id="449393"/>
    <lineage>
        <taxon>unclassified sequences</taxon>
        <taxon>metagenomes</taxon>
        <taxon>ecological metagenomes</taxon>
    </lineage>
</organism>
<dbReference type="EMBL" id="CAEZUO010000044">
    <property type="protein sequence ID" value="CAB4607237.1"/>
    <property type="molecule type" value="Genomic_DNA"/>
</dbReference>